<dbReference type="EMBL" id="JAHRID010000002">
    <property type="protein sequence ID" value="MBV2128504.1"/>
    <property type="molecule type" value="Genomic_DNA"/>
</dbReference>
<dbReference type="CDD" id="cd07814">
    <property type="entry name" value="SRPBCC_CalC_Aha1-like"/>
    <property type="match status" value="1"/>
</dbReference>
<reference evidence="1 2" key="1">
    <citation type="submission" date="2021-06" db="EMBL/GenBank/DDBJ databases">
        <title>Rheinheimera indica sp. nov., isolated from deep-sea sediment.</title>
        <authorList>
            <person name="Wang Z."/>
            <person name="Zhang X.-Y."/>
        </authorList>
    </citation>
    <scope>NUCLEOTIDE SEQUENCE [LARGE SCALE GENOMIC DNA]</scope>
    <source>
        <strain evidence="1 2">SM2107</strain>
    </source>
</reference>
<protein>
    <submittedName>
        <fullName evidence="1">SRPBCC domain-containing protein</fullName>
    </submittedName>
</protein>
<name>A0ABS6MI97_9GAMM</name>
<dbReference type="Proteomes" id="UP000704611">
    <property type="component" value="Unassembled WGS sequence"/>
</dbReference>
<comment type="caution">
    <text evidence="1">The sequence shown here is derived from an EMBL/GenBank/DDBJ whole genome shotgun (WGS) entry which is preliminary data.</text>
</comment>
<accession>A0ABS6MI97</accession>
<keyword evidence="2" id="KW-1185">Reference proteome</keyword>
<proteinExistence type="predicted"/>
<evidence type="ECO:0000313" key="2">
    <source>
        <dbReference type="Proteomes" id="UP000704611"/>
    </source>
</evidence>
<dbReference type="RefSeq" id="WP_217667947.1">
    <property type="nucleotide sequence ID" value="NZ_JAHRID010000002.1"/>
</dbReference>
<organism evidence="1 2">
    <name type="scientific">Arsukibacterium indicum</name>
    <dbReference type="NCBI Taxonomy" id="2848612"/>
    <lineage>
        <taxon>Bacteria</taxon>
        <taxon>Pseudomonadati</taxon>
        <taxon>Pseudomonadota</taxon>
        <taxon>Gammaproteobacteria</taxon>
        <taxon>Chromatiales</taxon>
        <taxon>Chromatiaceae</taxon>
        <taxon>Arsukibacterium</taxon>
    </lineage>
</organism>
<sequence length="150" mass="17208">MRKVKQINFSIVINAPIELVWQRMFDDTGFRIWTAAFCEGSYYEGKWQQGEPMRFLSPSGDGMVATIAELDPLKFVSIKHLGYVVGGKDDLNSEQVSSWAPAFENYYFRAVPDGTEVKIEQEIDPSYEQFMSDKWPKALQRLKTLVENPA</sequence>
<evidence type="ECO:0000313" key="1">
    <source>
        <dbReference type="EMBL" id="MBV2128504.1"/>
    </source>
</evidence>
<gene>
    <name evidence="1" type="ORF">KQY15_05290</name>
</gene>